<evidence type="ECO:0000313" key="3">
    <source>
        <dbReference type="EMBL" id="SAM06253.1"/>
    </source>
</evidence>
<dbReference type="Proteomes" id="UP000078561">
    <property type="component" value="Unassembled WGS sequence"/>
</dbReference>
<organism evidence="3">
    <name type="scientific">Absidia glauca</name>
    <name type="common">Pin mould</name>
    <dbReference type="NCBI Taxonomy" id="4829"/>
    <lineage>
        <taxon>Eukaryota</taxon>
        <taxon>Fungi</taxon>
        <taxon>Fungi incertae sedis</taxon>
        <taxon>Mucoromycota</taxon>
        <taxon>Mucoromycotina</taxon>
        <taxon>Mucoromycetes</taxon>
        <taxon>Mucorales</taxon>
        <taxon>Cunninghamellaceae</taxon>
        <taxon>Absidia</taxon>
    </lineage>
</organism>
<feature type="compositionally biased region" description="Acidic residues" evidence="1">
    <location>
        <begin position="111"/>
        <end position="134"/>
    </location>
</feature>
<sequence length="1012" mass="114040">MDNKRPYQVMVQPLDSQARRSKKLKPKTCSYCNETFTRHRGYLLHCKSRAHIQTVAEHQRIAADSGMTAATSQEDVDMINVDDDAFSFGGDVDPVDSFAVDSGAGEQPGDNSDDGVSVDDDGEDRYDSDAQDDDEVELGLNSAFTSRFRHIMERDVDLATITDAAGDDLDATEQSVNSLNAHPFPNLQTMILHAFIYGDDDMVSRPNMQKVLYLVAVLIKIYEKSPDEFKLPALDALYNYDQRKRNKIPVLDPTEVAVDGPNPRSYHLHLPSAYLKLLVANPSQCKRISALPDYTPNHMVSLQQGQKWRTNPLFQQPVMSVNGQDFWIGDIVSVDTGGDPWCLLLDSYFSRSGQIFGRGYKFVVFINDDGIRQSYVEVDSCDVPLSAFRQVKSKEHLPLTCLSKTFSVSSVSSVFTSLTNEHRSLLSTVPHRMKKEILDVNGVSTGLYYKVKIVPLNLFTDDTSGNISKQFNKFDSWSMVCAALSFEDRNRRENTFFLGAVSGTKGLCATDMVPRIAEDMMALEKGVVMYSAEHGEDVLVIAPLLFITADNPRHSELVGLLGSTTTFPCRFCYYQKPYVKSPGNYGDLLNKRYSERTRNHYCMAAQTSNRTTLINCGLERELPAKDIGYKNKGADGLLKLQSFDPSKDAPVEILHSILLGIAKYLVEHLVKHLLKQDSRMKRLGDALDKHANGRGFSRNFRRNLRHQGSFLGRDFKALTQVLPFVISKEFTRYEDADVRLINRSFIKLGVLSSLVFVRSVHGNIREYIECVDMAVQDLTTALDEFDATDNNVSTNFAIRLKAHLLHHLPDNIARFGPPLHYETEKGEQFNKFIREHIVNTNRHSVSRDIAKVFGKQAMLRHIAQGGSWTNNDGNRDQRSNELASFIDEEHGDMFPMLFGGFRDYQDNDDLSMVLVDGRCGVFSVKCAEDPGPSNKRYFIGKAVKSGSCYNINEYFWMGKDQDGNPVVRSTNTWHSQGGLMLEGILDMDDRVTHCVVNQFKFGSYWMLNTLFA</sequence>
<protein>
    <recommendedName>
        <fullName evidence="2">C2H2-type domain-containing protein</fullName>
    </recommendedName>
</protein>
<feature type="region of interest" description="Disordered" evidence="1">
    <location>
        <begin position="97"/>
        <end position="134"/>
    </location>
</feature>
<dbReference type="OrthoDB" id="2506088at2759"/>
<name>A0A163KD68_ABSGL</name>
<dbReference type="OMA" id="CYNINEY"/>
<proteinExistence type="predicted"/>
<dbReference type="EMBL" id="LT554576">
    <property type="protein sequence ID" value="SAM06253.1"/>
    <property type="molecule type" value="Genomic_DNA"/>
</dbReference>
<accession>A0A163KD68</accession>
<dbReference type="InterPro" id="IPR013087">
    <property type="entry name" value="Znf_C2H2_type"/>
</dbReference>
<dbReference type="PANTHER" id="PTHR31912:SF34">
    <property type="entry name" value="NOTOCHORD-RELATED PROTEIN"/>
    <property type="match status" value="1"/>
</dbReference>
<evidence type="ECO:0000256" key="1">
    <source>
        <dbReference type="SAM" id="MobiDB-lite"/>
    </source>
</evidence>
<feature type="domain" description="C2H2-type" evidence="2">
    <location>
        <begin position="29"/>
        <end position="51"/>
    </location>
</feature>
<dbReference type="AlphaFoldDB" id="A0A163KD68"/>
<dbReference type="PANTHER" id="PTHR31912">
    <property type="entry name" value="IP13529P"/>
    <property type="match status" value="1"/>
</dbReference>
<dbReference type="PROSITE" id="PS00028">
    <property type="entry name" value="ZINC_FINGER_C2H2_1"/>
    <property type="match status" value="1"/>
</dbReference>
<evidence type="ECO:0000313" key="4">
    <source>
        <dbReference type="Proteomes" id="UP000078561"/>
    </source>
</evidence>
<reference evidence="3" key="1">
    <citation type="submission" date="2016-04" db="EMBL/GenBank/DDBJ databases">
        <authorList>
            <person name="Evans L.H."/>
            <person name="Alamgir A."/>
            <person name="Owens N."/>
            <person name="Weber N.D."/>
            <person name="Virtaneva K."/>
            <person name="Barbian K."/>
            <person name="Babar A."/>
            <person name="Rosenke K."/>
        </authorList>
    </citation>
    <scope>NUCLEOTIDE SEQUENCE [LARGE SCALE GENOMIC DNA]</scope>
    <source>
        <strain evidence="3">CBS 101.48</strain>
    </source>
</reference>
<evidence type="ECO:0000259" key="2">
    <source>
        <dbReference type="PROSITE" id="PS00028"/>
    </source>
</evidence>
<gene>
    <name evidence="3" type="primary">ABSGL_12141.1 scaffold 12707</name>
</gene>
<keyword evidence="4" id="KW-1185">Reference proteome</keyword>
<dbReference type="STRING" id="4829.A0A163KD68"/>
<dbReference type="InParanoid" id="A0A163KD68"/>